<feature type="transmembrane region" description="Helical" evidence="2">
    <location>
        <begin position="69"/>
        <end position="89"/>
    </location>
</feature>
<feature type="transmembrane region" description="Helical" evidence="2">
    <location>
        <begin position="205"/>
        <end position="226"/>
    </location>
</feature>
<keyword evidence="2" id="KW-1133">Transmembrane helix</keyword>
<protein>
    <recommendedName>
        <fullName evidence="3">Peptidase S9 prolyl oligopeptidase catalytic domain-containing protein</fullName>
    </recommendedName>
</protein>
<evidence type="ECO:0000256" key="1">
    <source>
        <dbReference type="ARBA" id="ARBA00022729"/>
    </source>
</evidence>
<dbReference type="PANTHER" id="PTHR43037:SF1">
    <property type="entry name" value="BLL1128 PROTEIN"/>
    <property type="match status" value="1"/>
</dbReference>
<keyword evidence="5" id="KW-1185">Reference proteome</keyword>
<gene>
    <name evidence="4" type="ORF">HNQ92_001785</name>
</gene>
<evidence type="ECO:0000256" key="2">
    <source>
        <dbReference type="SAM" id="Phobius"/>
    </source>
</evidence>
<feature type="transmembrane region" description="Helical" evidence="2">
    <location>
        <begin position="101"/>
        <end position="123"/>
    </location>
</feature>
<feature type="transmembrane region" description="Helical" evidence="2">
    <location>
        <begin position="167"/>
        <end position="184"/>
    </location>
</feature>
<keyword evidence="2" id="KW-0812">Transmembrane</keyword>
<dbReference type="SUPFAM" id="SSF53474">
    <property type="entry name" value="alpha/beta-Hydrolases"/>
    <property type="match status" value="1"/>
</dbReference>
<dbReference type="GO" id="GO:0008236">
    <property type="term" value="F:serine-type peptidase activity"/>
    <property type="evidence" value="ECO:0007669"/>
    <property type="project" value="InterPro"/>
</dbReference>
<feature type="transmembrane region" description="Helical" evidence="2">
    <location>
        <begin position="40"/>
        <end position="62"/>
    </location>
</feature>
<reference evidence="4 5" key="1">
    <citation type="submission" date="2020-08" db="EMBL/GenBank/DDBJ databases">
        <title>Genomic Encyclopedia of Type Strains, Phase IV (KMG-IV): sequencing the most valuable type-strain genomes for metagenomic binning, comparative biology and taxonomic classification.</title>
        <authorList>
            <person name="Goeker M."/>
        </authorList>
    </citation>
    <scope>NUCLEOTIDE SEQUENCE [LARGE SCALE GENOMIC DNA]</scope>
    <source>
        <strain evidence="4 5">DSM 105074</strain>
    </source>
</reference>
<dbReference type="InterPro" id="IPR050955">
    <property type="entry name" value="Plant_Biomass_Hydrol_Est"/>
</dbReference>
<comment type="caution">
    <text evidence="4">The sequence shown here is derived from an EMBL/GenBank/DDBJ whole genome shotgun (WGS) entry which is preliminary data.</text>
</comment>
<dbReference type="AlphaFoldDB" id="A0A840TVG5"/>
<dbReference type="Proteomes" id="UP000557307">
    <property type="component" value="Unassembled WGS sequence"/>
</dbReference>
<dbReference type="Gene3D" id="3.40.50.1820">
    <property type="entry name" value="alpha/beta hydrolase"/>
    <property type="match status" value="1"/>
</dbReference>
<proteinExistence type="predicted"/>
<evidence type="ECO:0000259" key="3">
    <source>
        <dbReference type="Pfam" id="PF00326"/>
    </source>
</evidence>
<organism evidence="4 5">
    <name type="scientific">Rhabdobacter roseus</name>
    <dbReference type="NCBI Taxonomy" id="1655419"/>
    <lineage>
        <taxon>Bacteria</taxon>
        <taxon>Pseudomonadati</taxon>
        <taxon>Bacteroidota</taxon>
        <taxon>Cytophagia</taxon>
        <taxon>Cytophagales</taxon>
        <taxon>Cytophagaceae</taxon>
        <taxon>Rhabdobacter</taxon>
    </lineage>
</organism>
<accession>A0A840TVG5</accession>
<keyword evidence="1" id="KW-0732">Signal</keyword>
<evidence type="ECO:0000313" key="4">
    <source>
        <dbReference type="EMBL" id="MBB5283659.1"/>
    </source>
</evidence>
<dbReference type="InterPro" id="IPR001375">
    <property type="entry name" value="Peptidase_S9_cat"/>
</dbReference>
<keyword evidence="2" id="KW-0472">Membrane</keyword>
<dbReference type="GO" id="GO:0006508">
    <property type="term" value="P:proteolysis"/>
    <property type="evidence" value="ECO:0007669"/>
    <property type="project" value="InterPro"/>
</dbReference>
<name>A0A840TVG5_9BACT</name>
<dbReference type="RefSeq" id="WP_184173240.1">
    <property type="nucleotide sequence ID" value="NZ_JACHGF010000002.1"/>
</dbReference>
<sequence>MPKNFYTYAIFFLALAVLFSLSNGLLFVLLRTDVFVLHSFSSWFLVGHLVTLGGWLVVLKYLHYHRYWLSFAAGIIAALAFLAQFLVSYRLLLMYREWEPYFLPAVFFALSADTLYALSLVFSKPGKHPLLRWSGILWSLLGLILLSTLVVLVNTTDVQLKGYLENLHRYTSWTGSLGLLLWVFHFRREDRQPLQVTAGPRRSEWLEVLLGFSTFLALGFTLYLGMQVALQAYEHTHISGRARQLAQPFEARTYRSPQGETMMYRLLKPLDYDPKKKYPLVVCLPYSCREDNIRQVDACPPAQWLMREENRKKYPAFLFVPRCPPFTGWGGVRNTPSVDALAIEAIRALSQDFSIDEKRRYVTGVSRGGYGSWHFITNHPGLFAAAVPVCGSGDPALAHHAADVSVWAFHGAKDRNVPVGGSRDMIAALKKNGSTPRYTEYPDLEHDIWWKAEQTPGLLDWLFEQKRK</sequence>
<feature type="transmembrane region" description="Helical" evidence="2">
    <location>
        <begin position="135"/>
        <end position="155"/>
    </location>
</feature>
<dbReference type="Pfam" id="PF00326">
    <property type="entry name" value="Peptidase_S9"/>
    <property type="match status" value="1"/>
</dbReference>
<dbReference type="InterPro" id="IPR029058">
    <property type="entry name" value="AB_hydrolase_fold"/>
</dbReference>
<dbReference type="PANTHER" id="PTHR43037">
    <property type="entry name" value="UNNAMED PRODUCT-RELATED"/>
    <property type="match status" value="1"/>
</dbReference>
<feature type="domain" description="Peptidase S9 prolyl oligopeptidase catalytic" evidence="3">
    <location>
        <begin position="343"/>
        <end position="401"/>
    </location>
</feature>
<dbReference type="EMBL" id="JACHGF010000002">
    <property type="protein sequence ID" value="MBB5283659.1"/>
    <property type="molecule type" value="Genomic_DNA"/>
</dbReference>
<evidence type="ECO:0000313" key="5">
    <source>
        <dbReference type="Proteomes" id="UP000557307"/>
    </source>
</evidence>